<keyword evidence="6" id="KW-0645">Protease</keyword>
<comment type="similarity">
    <text evidence="4">In the N-terminal section; belongs to the glycosyltransferase 51 family.</text>
</comment>
<keyword evidence="9" id="KW-0812">Transmembrane</keyword>
<gene>
    <name evidence="20" type="ORF">AVDCRST_MAG40-3317</name>
</gene>
<organism evidence="20">
    <name type="scientific">uncultured Gemmatimonadaceae bacterium</name>
    <dbReference type="NCBI Taxonomy" id="246130"/>
    <lineage>
        <taxon>Bacteria</taxon>
        <taxon>Pseudomonadati</taxon>
        <taxon>Gemmatimonadota</taxon>
        <taxon>Gemmatimonadia</taxon>
        <taxon>Gemmatimonadales</taxon>
        <taxon>Gemmatimonadaceae</taxon>
        <taxon>environmental samples</taxon>
    </lineage>
</organism>
<evidence type="ECO:0000256" key="5">
    <source>
        <dbReference type="ARBA" id="ARBA00022645"/>
    </source>
</evidence>
<dbReference type="GO" id="GO:0009002">
    <property type="term" value="F:serine-type D-Ala-D-Ala carboxypeptidase activity"/>
    <property type="evidence" value="ECO:0007669"/>
    <property type="project" value="UniProtKB-EC"/>
</dbReference>
<sequence length="386" mass="42676">MAQRRSRASAPRRVTFVKRHPKLVRSLLLATVFLAAAALGTAYAGWALVCRGGGCPAVSVLDDYTPRQTSKLYAADGRFISELGLERRTLVGIKEIPAVVRGAFVITEDRRFYSHAGVDFLGLAGAVKDRLLGDRLRGASTITQQLARNVFPERISRERSLVRKLREAKVARQIEDRYGKEKILELYLNQISLGNGAFGVETASQRYFGKSVRDLNIAEAATLAALPKGPERYNPRRYPERAIQRRNTVIELMRRNAVISNADASLAKAYPLRLAPRAEAGDVAPYYVEWVRQQLDAHFGRRLYEQGLKVYTTIDLDMQSAAERALEGQLKAIEGGKYGKYPHVTFERYSAGREGGEAGGANTPYLQGAFVAMEPRTGAVRAMVGG</sequence>
<evidence type="ECO:0000256" key="18">
    <source>
        <dbReference type="ARBA" id="ARBA00049902"/>
    </source>
</evidence>
<keyword evidence="13" id="KW-1133">Transmembrane helix</keyword>
<comment type="pathway">
    <text evidence="2">Cell wall biogenesis; peptidoglycan biosynthesis.</text>
</comment>
<dbReference type="Pfam" id="PF00912">
    <property type="entry name" value="Transgly"/>
    <property type="match status" value="1"/>
</dbReference>
<reference evidence="20" key="1">
    <citation type="submission" date="2020-02" db="EMBL/GenBank/DDBJ databases">
        <authorList>
            <person name="Meier V. D."/>
        </authorList>
    </citation>
    <scope>NUCLEOTIDE SEQUENCE</scope>
    <source>
        <strain evidence="20">AVDCRST_MAG40</strain>
    </source>
</reference>
<keyword evidence="5" id="KW-0121">Carboxypeptidase</keyword>
<dbReference type="Gene3D" id="3.40.710.10">
    <property type="entry name" value="DD-peptidase/beta-lactamase superfamily"/>
    <property type="match status" value="1"/>
</dbReference>
<proteinExistence type="inferred from homology"/>
<evidence type="ECO:0000256" key="10">
    <source>
        <dbReference type="ARBA" id="ARBA00022801"/>
    </source>
</evidence>
<keyword evidence="15" id="KW-0511">Multifunctional enzyme</keyword>
<evidence type="ECO:0000256" key="15">
    <source>
        <dbReference type="ARBA" id="ARBA00023268"/>
    </source>
</evidence>
<keyword evidence="12" id="KW-0573">Peptidoglycan synthesis</keyword>
<name>A0A6J4ML98_9BACT</name>
<evidence type="ECO:0000256" key="4">
    <source>
        <dbReference type="ARBA" id="ARBA00007739"/>
    </source>
</evidence>
<dbReference type="InterPro" id="IPR012338">
    <property type="entry name" value="Beta-lactam/transpept-like"/>
</dbReference>
<evidence type="ECO:0000256" key="6">
    <source>
        <dbReference type="ARBA" id="ARBA00022670"/>
    </source>
</evidence>
<evidence type="ECO:0000256" key="17">
    <source>
        <dbReference type="ARBA" id="ARBA00034000"/>
    </source>
</evidence>
<dbReference type="AlphaFoldDB" id="A0A6J4ML98"/>
<evidence type="ECO:0000256" key="16">
    <source>
        <dbReference type="ARBA" id="ARBA00023316"/>
    </source>
</evidence>
<dbReference type="GO" id="GO:0009252">
    <property type="term" value="P:peptidoglycan biosynthetic process"/>
    <property type="evidence" value="ECO:0007669"/>
    <property type="project" value="UniProtKB-KW"/>
</dbReference>
<dbReference type="PANTHER" id="PTHR32282">
    <property type="entry name" value="BINDING PROTEIN TRANSPEPTIDASE, PUTATIVE-RELATED"/>
    <property type="match status" value="1"/>
</dbReference>
<dbReference type="GO" id="GO:0008955">
    <property type="term" value="F:peptidoglycan glycosyltransferase activity"/>
    <property type="evidence" value="ECO:0007669"/>
    <property type="project" value="UniProtKB-EC"/>
</dbReference>
<evidence type="ECO:0000256" key="11">
    <source>
        <dbReference type="ARBA" id="ARBA00022960"/>
    </source>
</evidence>
<dbReference type="SUPFAM" id="SSF56601">
    <property type="entry name" value="beta-lactamase/transpeptidase-like"/>
    <property type="match status" value="1"/>
</dbReference>
<keyword evidence="8 20" id="KW-0808">Transferase</keyword>
<comment type="subcellular location">
    <subcellularLocation>
        <location evidence="1">Membrane</location>
    </subcellularLocation>
</comment>
<dbReference type="GO" id="GO:0071555">
    <property type="term" value="P:cell wall organization"/>
    <property type="evidence" value="ECO:0007669"/>
    <property type="project" value="UniProtKB-KW"/>
</dbReference>
<dbReference type="FunFam" id="1.10.3810.10:FF:000001">
    <property type="entry name" value="Penicillin-binding protein 1A"/>
    <property type="match status" value="1"/>
</dbReference>
<dbReference type="InterPro" id="IPR050396">
    <property type="entry name" value="Glycosyltr_51/Transpeptidase"/>
</dbReference>
<evidence type="ECO:0000256" key="12">
    <source>
        <dbReference type="ARBA" id="ARBA00022984"/>
    </source>
</evidence>
<dbReference type="GO" id="GO:0006508">
    <property type="term" value="P:proteolysis"/>
    <property type="evidence" value="ECO:0007669"/>
    <property type="project" value="UniProtKB-KW"/>
</dbReference>
<accession>A0A6J4ML98</accession>
<dbReference type="InterPro" id="IPR036950">
    <property type="entry name" value="PBP_transglycosylase"/>
</dbReference>
<feature type="non-terminal residue" evidence="20">
    <location>
        <position position="386"/>
    </location>
</feature>
<evidence type="ECO:0000256" key="1">
    <source>
        <dbReference type="ARBA" id="ARBA00004370"/>
    </source>
</evidence>
<protein>
    <submittedName>
        <fullName evidence="20">Multimodular transpeptidase-transglycosylase</fullName>
        <ecNumber evidence="20">2.4.1.129</ecNumber>
        <ecNumber evidence="20">3.4.-.-</ecNumber>
    </submittedName>
</protein>
<comment type="catalytic activity">
    <reaction evidence="17">
        <text>Preferential cleavage: (Ac)2-L-Lys-D-Ala-|-D-Ala. Also transpeptidation of peptidyl-alanyl moieties that are N-acyl substituents of D-alanine.</text>
        <dbReference type="EC" id="3.4.16.4"/>
    </reaction>
</comment>
<dbReference type="GO" id="GO:0008360">
    <property type="term" value="P:regulation of cell shape"/>
    <property type="evidence" value="ECO:0007669"/>
    <property type="project" value="UniProtKB-KW"/>
</dbReference>
<dbReference type="GO" id="GO:0016020">
    <property type="term" value="C:membrane"/>
    <property type="evidence" value="ECO:0007669"/>
    <property type="project" value="UniProtKB-SubCell"/>
</dbReference>
<evidence type="ECO:0000256" key="2">
    <source>
        <dbReference type="ARBA" id="ARBA00004752"/>
    </source>
</evidence>
<keyword evidence="7 20" id="KW-0328">Glycosyltransferase</keyword>
<evidence type="ECO:0000256" key="7">
    <source>
        <dbReference type="ARBA" id="ARBA00022676"/>
    </source>
</evidence>
<dbReference type="GO" id="GO:0030288">
    <property type="term" value="C:outer membrane-bounded periplasmic space"/>
    <property type="evidence" value="ECO:0007669"/>
    <property type="project" value="TreeGrafter"/>
</dbReference>
<keyword evidence="10 20" id="KW-0378">Hydrolase</keyword>
<keyword evidence="16" id="KW-0961">Cell wall biogenesis/degradation</keyword>
<keyword evidence="11" id="KW-0133">Cell shape</keyword>
<dbReference type="PANTHER" id="PTHR32282:SF27">
    <property type="entry name" value="PENICILLIN-BINDING PROTEIN 1A"/>
    <property type="match status" value="1"/>
</dbReference>
<comment type="catalytic activity">
    <reaction evidence="18">
        <text>[GlcNAc-(1-&gt;4)-Mur2Ac(oyl-L-Ala-gamma-D-Glu-L-Lys-D-Ala-D-Ala)](n)-di-trans,octa-cis-undecaprenyl diphosphate + beta-D-GlcNAc-(1-&gt;4)-Mur2Ac(oyl-L-Ala-gamma-D-Glu-L-Lys-D-Ala-D-Ala)-di-trans,octa-cis-undecaprenyl diphosphate = [GlcNAc-(1-&gt;4)-Mur2Ac(oyl-L-Ala-gamma-D-Glu-L-Lys-D-Ala-D-Ala)](n+1)-di-trans,octa-cis-undecaprenyl diphosphate + di-trans,octa-cis-undecaprenyl diphosphate + H(+)</text>
        <dbReference type="Rhea" id="RHEA:23708"/>
        <dbReference type="Rhea" id="RHEA-COMP:9602"/>
        <dbReference type="Rhea" id="RHEA-COMP:9603"/>
        <dbReference type="ChEBI" id="CHEBI:15378"/>
        <dbReference type="ChEBI" id="CHEBI:58405"/>
        <dbReference type="ChEBI" id="CHEBI:60033"/>
        <dbReference type="ChEBI" id="CHEBI:78435"/>
        <dbReference type="EC" id="2.4.99.28"/>
    </reaction>
</comment>
<dbReference type="InterPro" id="IPR023346">
    <property type="entry name" value="Lysozyme-like_dom_sf"/>
</dbReference>
<evidence type="ECO:0000256" key="13">
    <source>
        <dbReference type="ARBA" id="ARBA00022989"/>
    </source>
</evidence>
<evidence type="ECO:0000259" key="19">
    <source>
        <dbReference type="Pfam" id="PF00912"/>
    </source>
</evidence>
<dbReference type="EMBL" id="CADCTX010000914">
    <property type="protein sequence ID" value="CAA9358346.1"/>
    <property type="molecule type" value="Genomic_DNA"/>
</dbReference>
<dbReference type="EC" id="2.4.1.129" evidence="20"/>
<comment type="similarity">
    <text evidence="3">In the C-terminal section; belongs to the transpeptidase family.</text>
</comment>
<evidence type="ECO:0000313" key="20">
    <source>
        <dbReference type="EMBL" id="CAA9358346.1"/>
    </source>
</evidence>
<dbReference type="InterPro" id="IPR001264">
    <property type="entry name" value="Glyco_trans_51"/>
</dbReference>
<evidence type="ECO:0000256" key="8">
    <source>
        <dbReference type="ARBA" id="ARBA00022679"/>
    </source>
</evidence>
<dbReference type="Gene3D" id="1.10.3810.10">
    <property type="entry name" value="Biosynthetic peptidoglycan transglycosylase-like"/>
    <property type="match status" value="1"/>
</dbReference>
<evidence type="ECO:0000256" key="9">
    <source>
        <dbReference type="ARBA" id="ARBA00022692"/>
    </source>
</evidence>
<dbReference type="SUPFAM" id="SSF53955">
    <property type="entry name" value="Lysozyme-like"/>
    <property type="match status" value="1"/>
</dbReference>
<keyword evidence="14" id="KW-0472">Membrane</keyword>
<dbReference type="EC" id="3.4.-.-" evidence="20"/>
<evidence type="ECO:0000256" key="14">
    <source>
        <dbReference type="ARBA" id="ARBA00023136"/>
    </source>
</evidence>
<feature type="domain" description="Glycosyl transferase family 51" evidence="19">
    <location>
        <begin position="77"/>
        <end position="253"/>
    </location>
</feature>
<evidence type="ECO:0000256" key="3">
    <source>
        <dbReference type="ARBA" id="ARBA00007090"/>
    </source>
</evidence>